<dbReference type="Gene3D" id="1.10.260.40">
    <property type="entry name" value="lambda repressor-like DNA-binding domains"/>
    <property type="match status" value="1"/>
</dbReference>
<dbReference type="PANTHER" id="PTHR30146:SF151">
    <property type="entry name" value="HTH-TYPE TRANSCRIPTIONAL REPRESSOR CYTR"/>
    <property type="match status" value="1"/>
</dbReference>
<dbReference type="EMBL" id="OBQD01000003">
    <property type="protein sequence ID" value="SOC36829.1"/>
    <property type="molecule type" value="Genomic_DNA"/>
</dbReference>
<dbReference type="InterPro" id="IPR010982">
    <property type="entry name" value="Lambda_DNA-bd_dom_sf"/>
</dbReference>
<evidence type="ECO:0000313" key="7">
    <source>
        <dbReference type="Proteomes" id="UP000219167"/>
    </source>
</evidence>
<name>A0A285U4S8_9HYPH</name>
<evidence type="ECO:0000256" key="1">
    <source>
        <dbReference type="ARBA" id="ARBA00022491"/>
    </source>
</evidence>
<keyword evidence="7" id="KW-1185">Reference proteome</keyword>
<sequence>MRTSGGFWGTASFRRRDFAFRVRPIPLQWQSVPVSTQTPATIEDVARLAEVSIATVSRAIHNPEKVAKSTRQRVNQAIAITGYTTNAMARSLRMGRSNMILVLAPDIGDPNFSSILIGLENEARAHGYGVLIGHTQNDPERGLEYLKFLNSNQADGLLLFTGHEPFGHQEMTQRLPPTVAVFEPVFGSRIPYVGVDDTAGARKAAEYLLASGHRSIAFIGDSKTRLGHLRRRKGYDLALDAARIAPAQRLVVDGEGTIESGRLAVEQLFMRDTLPTAFMCVNDATAIGVMNGLAARGYDLPRDFSVIGFDDVPQATYMTPALTTVRQPRSAIGRQAMALLLENLTQPLTEQREVLIMPDLVVRGSVTMPGKR</sequence>
<dbReference type="SMART" id="SM00354">
    <property type="entry name" value="HTH_LACI"/>
    <property type="match status" value="1"/>
</dbReference>
<dbReference type="PROSITE" id="PS00356">
    <property type="entry name" value="HTH_LACI_1"/>
    <property type="match status" value="1"/>
</dbReference>
<evidence type="ECO:0000256" key="2">
    <source>
        <dbReference type="ARBA" id="ARBA00023015"/>
    </source>
</evidence>
<dbReference type="InterPro" id="IPR000843">
    <property type="entry name" value="HTH_LacI"/>
</dbReference>
<evidence type="ECO:0000256" key="3">
    <source>
        <dbReference type="ARBA" id="ARBA00023125"/>
    </source>
</evidence>
<feature type="domain" description="HTH lacI-type" evidence="5">
    <location>
        <begin position="40"/>
        <end position="94"/>
    </location>
</feature>
<dbReference type="GO" id="GO:0003700">
    <property type="term" value="F:DNA-binding transcription factor activity"/>
    <property type="evidence" value="ECO:0007669"/>
    <property type="project" value="TreeGrafter"/>
</dbReference>
<dbReference type="Proteomes" id="UP000219167">
    <property type="component" value="Unassembled WGS sequence"/>
</dbReference>
<dbReference type="Gene3D" id="3.40.50.2300">
    <property type="match status" value="2"/>
</dbReference>
<dbReference type="InterPro" id="IPR046335">
    <property type="entry name" value="LacI/GalR-like_sensor"/>
</dbReference>
<protein>
    <submittedName>
        <fullName evidence="6">LacI family transcriptional regulator</fullName>
    </submittedName>
</protein>
<evidence type="ECO:0000313" key="6">
    <source>
        <dbReference type="EMBL" id="SOC36829.1"/>
    </source>
</evidence>
<dbReference type="PROSITE" id="PS50932">
    <property type="entry name" value="HTH_LACI_2"/>
    <property type="match status" value="1"/>
</dbReference>
<dbReference type="CDD" id="cd06284">
    <property type="entry name" value="PBP1_LacI-like"/>
    <property type="match status" value="1"/>
</dbReference>
<dbReference type="CDD" id="cd01392">
    <property type="entry name" value="HTH_LacI"/>
    <property type="match status" value="1"/>
</dbReference>
<reference evidence="6 7" key="1">
    <citation type="submission" date="2017-08" db="EMBL/GenBank/DDBJ databases">
        <authorList>
            <person name="de Groot N.N."/>
        </authorList>
    </citation>
    <scope>NUCLEOTIDE SEQUENCE [LARGE SCALE GENOMIC DNA]</scope>
    <source>
        <strain evidence="6 7">JC85</strain>
    </source>
</reference>
<accession>A0A285U4S8</accession>
<keyword evidence="1" id="KW-0678">Repressor</keyword>
<keyword evidence="4" id="KW-0804">Transcription</keyword>
<proteinExistence type="predicted"/>
<gene>
    <name evidence="6" type="ORF">SAMN05892877_103167</name>
</gene>
<dbReference type="AlphaFoldDB" id="A0A285U4S8"/>
<dbReference type="SUPFAM" id="SSF47413">
    <property type="entry name" value="lambda repressor-like DNA-binding domains"/>
    <property type="match status" value="1"/>
</dbReference>
<organism evidence="6 7">
    <name type="scientific">Rhizobium subbaraonis</name>
    <dbReference type="NCBI Taxonomy" id="908946"/>
    <lineage>
        <taxon>Bacteria</taxon>
        <taxon>Pseudomonadati</taxon>
        <taxon>Pseudomonadota</taxon>
        <taxon>Alphaproteobacteria</taxon>
        <taxon>Hyphomicrobiales</taxon>
        <taxon>Rhizobiaceae</taxon>
        <taxon>Rhizobium/Agrobacterium group</taxon>
        <taxon>Rhizobium</taxon>
    </lineage>
</organism>
<dbReference type="Pfam" id="PF00356">
    <property type="entry name" value="LacI"/>
    <property type="match status" value="1"/>
</dbReference>
<evidence type="ECO:0000259" key="5">
    <source>
        <dbReference type="PROSITE" id="PS50932"/>
    </source>
</evidence>
<dbReference type="SUPFAM" id="SSF53822">
    <property type="entry name" value="Periplasmic binding protein-like I"/>
    <property type="match status" value="1"/>
</dbReference>
<dbReference type="InterPro" id="IPR028082">
    <property type="entry name" value="Peripla_BP_I"/>
</dbReference>
<dbReference type="GO" id="GO:0000976">
    <property type="term" value="F:transcription cis-regulatory region binding"/>
    <property type="evidence" value="ECO:0007669"/>
    <property type="project" value="TreeGrafter"/>
</dbReference>
<dbReference type="Pfam" id="PF13377">
    <property type="entry name" value="Peripla_BP_3"/>
    <property type="match status" value="1"/>
</dbReference>
<keyword evidence="3" id="KW-0238">DNA-binding</keyword>
<dbReference type="PANTHER" id="PTHR30146">
    <property type="entry name" value="LACI-RELATED TRANSCRIPTIONAL REPRESSOR"/>
    <property type="match status" value="1"/>
</dbReference>
<evidence type="ECO:0000256" key="4">
    <source>
        <dbReference type="ARBA" id="ARBA00023163"/>
    </source>
</evidence>
<keyword evidence="2" id="KW-0805">Transcription regulation</keyword>